<sequence length="805" mass="86366">MTLPYPTTKPLADALERRGYVELTPVQIEMMRPDLVEADLLVSAQTGSGKTVGFGLAIAPTLLGESHVLPPAAAPLALIIAPTRELALQVKREFQWLYQDAGVVMASCVGGMDMRDERRALDRGAHIVVATPGRLRDHIMRGSIDLGTIRAVVLDEADEMLDLGFKDDLEFILSEAPETRRTLMFSATVPRGIAELSKTYLKDNAVRVATTTGATQHADIEYRALTAAYDGTEGAIINLLRYYEAQNAIVFCNTRATVARLVARFANRGFSVVALSGELSQAERTHALQAMRDGRARVCVATDVAARGIDLPNLELVIHAELPSNSETLMHRSGRTGRAGRKGVSALVVTPKTRAKAERLLKFAKITAEWALPPSADEVRAKDEERLINDPVWLEPLNEGEEDFVARITATYTAEQIAGAYLRLFYSRHSAPEELPDPDIRPERKRDAAPRKTFGPSRWLRLSVGANERAEARWLLPTLCKAGDITRDDIGAIRVQADETYVELLASALPGFLKALGPDAALDGGAKVSVMDSAPDLASMPRVAAPPRADRGDRPDRKPHRGADRPERTERPAPVRRAPPPAEAAAWADVPDRLPPAEVAPASEGIKSHRPKPARAPEEDRPRPAKPAGVKSAPKPEGFKSTGFKSHGSGAKPARSEGMKSHAAKPRSDKPREMDPEVHRGFDSPKPRADKPYGKPGAKPGAKPYGKPGDKPYGKPAGKPAGKPGDKPYGKSAGKPGDKPYGKPGGKPWEKSGDKPAGAAPARNAAANTSARLGPGGKPLPAGKGGKPRSGAPARGPNAVPRRKP</sequence>
<dbReference type="InterPro" id="IPR014001">
    <property type="entry name" value="Helicase_ATP-bd"/>
</dbReference>
<feature type="compositionally biased region" description="Low complexity" evidence="6">
    <location>
        <begin position="694"/>
        <end position="707"/>
    </location>
</feature>
<dbReference type="PROSITE" id="PS51194">
    <property type="entry name" value="HELICASE_CTER"/>
    <property type="match status" value="1"/>
</dbReference>
<dbReference type="Gene3D" id="3.30.70.330">
    <property type="match status" value="1"/>
</dbReference>
<dbReference type="CDD" id="cd12252">
    <property type="entry name" value="RRM_DbpA"/>
    <property type="match status" value="1"/>
</dbReference>
<feature type="compositionally biased region" description="Low complexity" evidence="6">
    <location>
        <begin position="714"/>
        <end position="723"/>
    </location>
</feature>
<evidence type="ECO:0000256" key="2">
    <source>
        <dbReference type="ARBA" id="ARBA00022801"/>
    </source>
</evidence>
<feature type="domain" description="Helicase C-terminal" evidence="8">
    <location>
        <begin position="238"/>
        <end position="380"/>
    </location>
</feature>
<accession>A0ABW3T8X1</accession>
<feature type="domain" description="Helicase ATP-binding" evidence="7">
    <location>
        <begin position="31"/>
        <end position="207"/>
    </location>
</feature>
<dbReference type="PANTHER" id="PTHR47959">
    <property type="entry name" value="ATP-DEPENDENT RNA HELICASE RHLE-RELATED"/>
    <property type="match status" value="1"/>
</dbReference>
<dbReference type="SMART" id="SM00487">
    <property type="entry name" value="DEXDc"/>
    <property type="match status" value="1"/>
</dbReference>
<evidence type="ECO:0000313" key="9">
    <source>
        <dbReference type="EMBL" id="MFD1193503.1"/>
    </source>
</evidence>
<dbReference type="CDD" id="cd18787">
    <property type="entry name" value="SF2_C_DEAD"/>
    <property type="match status" value="1"/>
</dbReference>
<keyword evidence="10" id="KW-1185">Reference proteome</keyword>
<evidence type="ECO:0000256" key="3">
    <source>
        <dbReference type="ARBA" id="ARBA00022806"/>
    </source>
</evidence>
<dbReference type="InterPro" id="IPR005580">
    <property type="entry name" value="DbpA/CsdA_RNA-bd_dom"/>
</dbReference>
<protein>
    <submittedName>
        <fullName evidence="9">DEAD/DEAH box helicase</fullName>
    </submittedName>
</protein>
<comment type="similarity">
    <text evidence="5">Belongs to the DEAD box helicase family.</text>
</comment>
<dbReference type="InterPro" id="IPR011545">
    <property type="entry name" value="DEAD/DEAH_box_helicase_dom"/>
</dbReference>
<dbReference type="PROSITE" id="PS51192">
    <property type="entry name" value="HELICASE_ATP_BIND_1"/>
    <property type="match status" value="1"/>
</dbReference>
<dbReference type="InterPro" id="IPR050079">
    <property type="entry name" value="DEAD_box_RNA_helicase"/>
</dbReference>
<dbReference type="InterPro" id="IPR000629">
    <property type="entry name" value="RNA-helicase_DEAD-box_CS"/>
</dbReference>
<feature type="region of interest" description="Disordered" evidence="6">
    <location>
        <begin position="537"/>
        <end position="805"/>
    </location>
</feature>
<evidence type="ECO:0000256" key="1">
    <source>
        <dbReference type="ARBA" id="ARBA00022741"/>
    </source>
</evidence>
<dbReference type="RefSeq" id="WP_380788815.1">
    <property type="nucleotide sequence ID" value="NZ_JBHTKR010000001.1"/>
</dbReference>
<feature type="compositionally biased region" description="Basic and acidic residues" evidence="6">
    <location>
        <begin position="548"/>
        <end position="573"/>
    </location>
</feature>
<dbReference type="InterPro" id="IPR012677">
    <property type="entry name" value="Nucleotide-bd_a/b_plait_sf"/>
</dbReference>
<evidence type="ECO:0000256" key="6">
    <source>
        <dbReference type="SAM" id="MobiDB-lite"/>
    </source>
</evidence>
<reference evidence="10" key="1">
    <citation type="journal article" date="2019" name="Int. J. Syst. Evol. Microbiol.">
        <title>The Global Catalogue of Microorganisms (GCM) 10K type strain sequencing project: providing services to taxonomists for standard genome sequencing and annotation.</title>
        <authorList>
            <consortium name="The Broad Institute Genomics Platform"/>
            <consortium name="The Broad Institute Genome Sequencing Center for Infectious Disease"/>
            <person name="Wu L."/>
            <person name="Ma J."/>
        </authorList>
    </citation>
    <scope>NUCLEOTIDE SEQUENCE [LARGE SCALE GENOMIC DNA]</scope>
    <source>
        <strain evidence="10">CCUG 55328</strain>
    </source>
</reference>
<comment type="caution">
    <text evidence="9">The sequence shown here is derived from an EMBL/GenBank/DDBJ whole genome shotgun (WGS) entry which is preliminary data.</text>
</comment>
<evidence type="ECO:0000259" key="7">
    <source>
        <dbReference type="PROSITE" id="PS51192"/>
    </source>
</evidence>
<evidence type="ECO:0000256" key="5">
    <source>
        <dbReference type="ARBA" id="ARBA00038437"/>
    </source>
</evidence>
<dbReference type="Pfam" id="PF03880">
    <property type="entry name" value="DbpA"/>
    <property type="match status" value="1"/>
</dbReference>
<dbReference type="InterPro" id="IPR044742">
    <property type="entry name" value="DEAD/DEAH_RhlB"/>
</dbReference>
<name>A0ABW3T8X1_9RHOB</name>
<dbReference type="InterPro" id="IPR001650">
    <property type="entry name" value="Helicase_C-like"/>
</dbReference>
<dbReference type="SMART" id="SM00490">
    <property type="entry name" value="HELICc"/>
    <property type="match status" value="1"/>
</dbReference>
<dbReference type="SUPFAM" id="SSF52540">
    <property type="entry name" value="P-loop containing nucleoside triphosphate hydrolases"/>
    <property type="match status" value="1"/>
</dbReference>
<dbReference type="Pfam" id="PF00270">
    <property type="entry name" value="DEAD"/>
    <property type="match status" value="1"/>
</dbReference>
<keyword evidence="3 9" id="KW-0347">Helicase</keyword>
<dbReference type="PANTHER" id="PTHR47959:SF1">
    <property type="entry name" value="ATP-DEPENDENT RNA HELICASE DBPA"/>
    <property type="match status" value="1"/>
</dbReference>
<evidence type="ECO:0000259" key="8">
    <source>
        <dbReference type="PROSITE" id="PS51194"/>
    </source>
</evidence>
<dbReference type="EMBL" id="JBHTKR010000001">
    <property type="protein sequence ID" value="MFD1193503.1"/>
    <property type="molecule type" value="Genomic_DNA"/>
</dbReference>
<dbReference type="InterPro" id="IPR027417">
    <property type="entry name" value="P-loop_NTPase"/>
</dbReference>
<dbReference type="Pfam" id="PF00271">
    <property type="entry name" value="Helicase_C"/>
    <property type="match status" value="1"/>
</dbReference>
<organism evidence="9 10">
    <name type="scientific">Seohaeicola saemankumensis</name>
    <dbReference type="NCBI Taxonomy" id="481181"/>
    <lineage>
        <taxon>Bacteria</taxon>
        <taxon>Pseudomonadati</taxon>
        <taxon>Pseudomonadota</taxon>
        <taxon>Alphaproteobacteria</taxon>
        <taxon>Rhodobacterales</taxon>
        <taxon>Roseobacteraceae</taxon>
        <taxon>Seohaeicola</taxon>
    </lineage>
</organism>
<dbReference type="Proteomes" id="UP001597151">
    <property type="component" value="Unassembled WGS sequence"/>
</dbReference>
<dbReference type="PROSITE" id="PS00039">
    <property type="entry name" value="DEAD_ATP_HELICASE"/>
    <property type="match status" value="1"/>
</dbReference>
<keyword evidence="2" id="KW-0378">Hydrolase</keyword>
<keyword evidence="1" id="KW-0547">Nucleotide-binding</keyword>
<evidence type="ECO:0000313" key="10">
    <source>
        <dbReference type="Proteomes" id="UP001597151"/>
    </source>
</evidence>
<feature type="compositionally biased region" description="Basic and acidic residues" evidence="6">
    <location>
        <begin position="654"/>
        <end position="693"/>
    </location>
</feature>
<dbReference type="CDD" id="cd00268">
    <property type="entry name" value="DEADc"/>
    <property type="match status" value="1"/>
</dbReference>
<dbReference type="GO" id="GO:0004386">
    <property type="term" value="F:helicase activity"/>
    <property type="evidence" value="ECO:0007669"/>
    <property type="project" value="UniProtKB-KW"/>
</dbReference>
<dbReference type="Gene3D" id="3.40.50.300">
    <property type="entry name" value="P-loop containing nucleotide triphosphate hydrolases"/>
    <property type="match status" value="2"/>
</dbReference>
<feature type="compositionally biased region" description="Low complexity" evidence="6">
    <location>
        <begin position="756"/>
        <end position="773"/>
    </location>
</feature>
<proteinExistence type="inferred from homology"/>
<keyword evidence="4" id="KW-0067">ATP-binding</keyword>
<evidence type="ECO:0000256" key="4">
    <source>
        <dbReference type="ARBA" id="ARBA00022840"/>
    </source>
</evidence>
<gene>
    <name evidence="9" type="ORF">ACFQ3C_02325</name>
</gene>